<dbReference type="Pfam" id="PF13527">
    <property type="entry name" value="Acetyltransf_9"/>
    <property type="match status" value="1"/>
</dbReference>
<sequence>MHIVSRPELATPTELLIQVRDLQQGAWPSYTFPAPGSGEPNHDPALHPLSMLLVDDDIVVAALDILSKEITHHGRRYRAAGLSTVVTRKAARGRGHGRTLITAARTAMADAGFDIGLFTCDRPLQAFYESGGWQPLPATVLIGGTPEEPFPSDQPGFDKVTMADFFSVRSRQHRPSFHQARIELYPGLIDKLW</sequence>
<dbReference type="InterPro" id="IPR000182">
    <property type="entry name" value="GNAT_dom"/>
</dbReference>
<gene>
    <name evidence="2" type="ORF">ACFY05_01525</name>
</gene>
<dbReference type="InterPro" id="IPR016181">
    <property type="entry name" value="Acyl_CoA_acyltransferase"/>
</dbReference>
<dbReference type="EMBL" id="JBIAXI010000001">
    <property type="protein sequence ID" value="MFF4771520.1"/>
    <property type="molecule type" value="Genomic_DNA"/>
</dbReference>
<evidence type="ECO:0000313" key="3">
    <source>
        <dbReference type="Proteomes" id="UP001602119"/>
    </source>
</evidence>
<keyword evidence="2" id="KW-0012">Acyltransferase</keyword>
<accession>A0ABW6UWX7</accession>
<keyword evidence="3" id="KW-1185">Reference proteome</keyword>
<evidence type="ECO:0000259" key="1">
    <source>
        <dbReference type="PROSITE" id="PS51186"/>
    </source>
</evidence>
<dbReference type="SUPFAM" id="SSF55729">
    <property type="entry name" value="Acyl-CoA N-acyltransferases (Nat)"/>
    <property type="match status" value="1"/>
</dbReference>
<organism evidence="2 3">
    <name type="scientific">Microtetraspora fusca</name>
    <dbReference type="NCBI Taxonomy" id="1997"/>
    <lineage>
        <taxon>Bacteria</taxon>
        <taxon>Bacillati</taxon>
        <taxon>Actinomycetota</taxon>
        <taxon>Actinomycetes</taxon>
        <taxon>Streptosporangiales</taxon>
        <taxon>Streptosporangiaceae</taxon>
        <taxon>Microtetraspora</taxon>
    </lineage>
</organism>
<name>A0ABW6UWX7_MICFU</name>
<dbReference type="Proteomes" id="UP001602119">
    <property type="component" value="Unassembled WGS sequence"/>
</dbReference>
<dbReference type="RefSeq" id="WP_387340137.1">
    <property type="nucleotide sequence ID" value="NZ_JBIAXI010000001.1"/>
</dbReference>
<evidence type="ECO:0000313" key="2">
    <source>
        <dbReference type="EMBL" id="MFF4771520.1"/>
    </source>
</evidence>
<protein>
    <submittedName>
        <fullName evidence="2">GNAT family N-acetyltransferase</fullName>
        <ecNumber evidence="2">2.3.-.-</ecNumber>
    </submittedName>
</protein>
<dbReference type="EC" id="2.3.-.-" evidence="2"/>
<reference evidence="2 3" key="1">
    <citation type="submission" date="2024-10" db="EMBL/GenBank/DDBJ databases">
        <title>The Natural Products Discovery Center: Release of the First 8490 Sequenced Strains for Exploring Actinobacteria Biosynthetic Diversity.</title>
        <authorList>
            <person name="Kalkreuter E."/>
            <person name="Kautsar S.A."/>
            <person name="Yang D."/>
            <person name="Bader C.D."/>
            <person name="Teijaro C.N."/>
            <person name="Fluegel L."/>
            <person name="Davis C.M."/>
            <person name="Simpson J.R."/>
            <person name="Lauterbach L."/>
            <person name="Steele A.D."/>
            <person name="Gui C."/>
            <person name="Meng S."/>
            <person name="Li G."/>
            <person name="Viehrig K."/>
            <person name="Ye F."/>
            <person name="Su P."/>
            <person name="Kiefer A.F."/>
            <person name="Nichols A."/>
            <person name="Cepeda A.J."/>
            <person name="Yan W."/>
            <person name="Fan B."/>
            <person name="Jiang Y."/>
            <person name="Adhikari A."/>
            <person name="Zheng C.-J."/>
            <person name="Schuster L."/>
            <person name="Cowan T.M."/>
            <person name="Smanski M.J."/>
            <person name="Chevrette M.G."/>
            <person name="De Carvalho L.P.S."/>
            <person name="Shen B."/>
        </authorList>
    </citation>
    <scope>NUCLEOTIDE SEQUENCE [LARGE SCALE GENOMIC DNA]</scope>
    <source>
        <strain evidence="2 3">NPDC001281</strain>
    </source>
</reference>
<proteinExistence type="predicted"/>
<keyword evidence="2" id="KW-0808">Transferase</keyword>
<dbReference type="GO" id="GO:0016746">
    <property type="term" value="F:acyltransferase activity"/>
    <property type="evidence" value="ECO:0007669"/>
    <property type="project" value="UniProtKB-KW"/>
</dbReference>
<feature type="domain" description="N-acetyltransferase" evidence="1">
    <location>
        <begin position="1"/>
        <end position="167"/>
    </location>
</feature>
<dbReference type="CDD" id="cd04301">
    <property type="entry name" value="NAT_SF"/>
    <property type="match status" value="1"/>
</dbReference>
<comment type="caution">
    <text evidence="2">The sequence shown here is derived from an EMBL/GenBank/DDBJ whole genome shotgun (WGS) entry which is preliminary data.</text>
</comment>
<dbReference type="Gene3D" id="3.40.630.30">
    <property type="match status" value="1"/>
</dbReference>
<dbReference type="PROSITE" id="PS51186">
    <property type="entry name" value="GNAT"/>
    <property type="match status" value="1"/>
</dbReference>